<sequence>MIPIFNKFGRLLLFTVFVGVSFYVITPVTFAQSQEQVLNFNAKYFVKETGVVSIEEIIDYHFATPRHGIFRNILYEKKNDTGARYLLDIKNISVKMDSNTDVPYTIEKAGKYYQVKIGDANITITGNHQYIISYDVYGALTYFKDHDEFYWNVSGNEWEVPISMATASVAFEPYMEERDLKSICYTGTQGSTAQNCQSITTKTPTVTIQTVSQLNPSEGLTIAISFPKGKVAQLEPHKDIWGMIITIVLMIAGAIWYVFLPFYAFYLYLKEKNNVKNKQRIVAAWFDPPKKLNGESFSPAETGYIQSKNINNKFITATIIQLAQKGFLKIKVESKNDITFIKTEKTDTLASFEQDLLDGLFSKTDGGEIKLKDLKTSTKLAKQVAQFKDHVSKSIKAEKLFKYDPMTYSGVVITLGLLVLFLTGNFLLGLICLVFLRTAAPRTDLGIEKYSEAVSLKNFLESQDAQLDFQAEKQMFFEKLLPYATAFGVEDVWIKRFGNLDIRMPDWYEGDMTNFYALSAINHSIASAVGSSVSYASGSHSSSGFSSGFSGGSSGGGGGGGGGGSW</sequence>
<keyword evidence="2" id="KW-0812">Transmembrane</keyword>
<dbReference type="InterPro" id="IPR048389">
    <property type="entry name" value="YciQ-like_C"/>
</dbReference>
<reference evidence="5 6" key="1">
    <citation type="journal article" date="2020" name="Biotechnol. Biofuels">
        <title>New insights from the biogas microbiome by comprehensive genome-resolved metagenomics of nearly 1600 species originating from multiple anaerobic digesters.</title>
        <authorList>
            <person name="Campanaro S."/>
            <person name="Treu L."/>
            <person name="Rodriguez-R L.M."/>
            <person name="Kovalovszki A."/>
            <person name="Ziels R.M."/>
            <person name="Maus I."/>
            <person name="Zhu X."/>
            <person name="Kougias P.G."/>
            <person name="Basile A."/>
            <person name="Luo G."/>
            <person name="Schluter A."/>
            <person name="Konstantinidis K.T."/>
            <person name="Angelidaki I."/>
        </authorList>
    </citation>
    <scope>NUCLEOTIDE SEQUENCE [LARGE SCALE GENOMIC DNA]</scope>
    <source>
        <strain evidence="5">AS27yjCOA_165</strain>
    </source>
</reference>
<dbReference type="InterPro" id="IPR018702">
    <property type="entry name" value="DUF2207"/>
</dbReference>
<gene>
    <name evidence="5" type="ORF">GYA27_01755</name>
</gene>
<evidence type="ECO:0000313" key="6">
    <source>
        <dbReference type="Proteomes" id="UP000526033"/>
    </source>
</evidence>
<dbReference type="Pfam" id="PF20990">
    <property type="entry name" value="DUF2207_C"/>
    <property type="match status" value="1"/>
</dbReference>
<accession>A0A7X9DK21</accession>
<keyword evidence="2" id="KW-0472">Membrane</keyword>
<keyword evidence="2" id="KW-1133">Transmembrane helix</keyword>
<feature type="transmembrane region" description="Helical" evidence="2">
    <location>
        <begin position="240"/>
        <end position="269"/>
    </location>
</feature>
<dbReference type="Proteomes" id="UP000526033">
    <property type="component" value="Unassembled WGS sequence"/>
</dbReference>
<feature type="domain" description="Predicted membrane protein YciQ-like C-terminal" evidence="4">
    <location>
        <begin position="296"/>
        <end position="497"/>
    </location>
</feature>
<feature type="region of interest" description="Disordered" evidence="1">
    <location>
        <begin position="547"/>
        <end position="566"/>
    </location>
</feature>
<dbReference type="EMBL" id="JAAZNL010000017">
    <property type="protein sequence ID" value="NMB69905.1"/>
    <property type="molecule type" value="Genomic_DNA"/>
</dbReference>
<dbReference type="Pfam" id="PF09972">
    <property type="entry name" value="DUF2207"/>
    <property type="match status" value="1"/>
</dbReference>
<protein>
    <submittedName>
        <fullName evidence="5">DUF2207 domain-containing protein</fullName>
    </submittedName>
</protein>
<proteinExistence type="predicted"/>
<feature type="transmembrane region" description="Helical" evidence="2">
    <location>
        <begin position="408"/>
        <end position="436"/>
    </location>
</feature>
<name>A0A7X9DK21_UNCKA</name>
<organism evidence="5 6">
    <name type="scientific">candidate division WWE3 bacterium</name>
    <dbReference type="NCBI Taxonomy" id="2053526"/>
    <lineage>
        <taxon>Bacteria</taxon>
        <taxon>Katanobacteria</taxon>
    </lineage>
</organism>
<evidence type="ECO:0000259" key="3">
    <source>
        <dbReference type="Pfam" id="PF09972"/>
    </source>
</evidence>
<dbReference type="AlphaFoldDB" id="A0A7X9DK21"/>
<evidence type="ECO:0000313" key="5">
    <source>
        <dbReference type="EMBL" id="NMB69905.1"/>
    </source>
</evidence>
<feature type="domain" description="DUF2207" evidence="3">
    <location>
        <begin position="37"/>
        <end position="226"/>
    </location>
</feature>
<feature type="compositionally biased region" description="Gly residues" evidence="1">
    <location>
        <begin position="549"/>
        <end position="566"/>
    </location>
</feature>
<evidence type="ECO:0000259" key="4">
    <source>
        <dbReference type="Pfam" id="PF20990"/>
    </source>
</evidence>
<evidence type="ECO:0000256" key="1">
    <source>
        <dbReference type="SAM" id="MobiDB-lite"/>
    </source>
</evidence>
<comment type="caution">
    <text evidence="5">The sequence shown here is derived from an EMBL/GenBank/DDBJ whole genome shotgun (WGS) entry which is preliminary data.</text>
</comment>
<evidence type="ECO:0000256" key="2">
    <source>
        <dbReference type="SAM" id="Phobius"/>
    </source>
</evidence>